<reference evidence="4" key="1">
    <citation type="submission" date="2022-07" db="EMBL/GenBank/DDBJ databases">
        <title>Phylogenomic reconstructions and comparative analyses of Kickxellomycotina fungi.</title>
        <authorList>
            <person name="Reynolds N.K."/>
            <person name="Stajich J.E."/>
            <person name="Barry K."/>
            <person name="Grigoriev I.V."/>
            <person name="Crous P."/>
            <person name="Smith M.E."/>
        </authorList>
    </citation>
    <scope>NUCLEOTIDE SEQUENCE</scope>
    <source>
        <strain evidence="4">RSA 476</strain>
    </source>
</reference>
<feature type="domain" description="SRR1-like" evidence="3">
    <location>
        <begin position="118"/>
        <end position="276"/>
    </location>
</feature>
<proteinExistence type="inferred from homology"/>
<keyword evidence="5" id="KW-1185">Reference proteome</keyword>
<organism evidence="4 5">
    <name type="scientific">Coemansia aciculifera</name>
    <dbReference type="NCBI Taxonomy" id="417176"/>
    <lineage>
        <taxon>Eukaryota</taxon>
        <taxon>Fungi</taxon>
        <taxon>Fungi incertae sedis</taxon>
        <taxon>Zoopagomycota</taxon>
        <taxon>Kickxellomycotina</taxon>
        <taxon>Kickxellomycetes</taxon>
        <taxon>Kickxellales</taxon>
        <taxon>Kickxellaceae</taxon>
        <taxon>Coemansia</taxon>
    </lineage>
</organism>
<evidence type="ECO:0000256" key="2">
    <source>
        <dbReference type="SAM" id="MobiDB-lite"/>
    </source>
</evidence>
<dbReference type="GO" id="GO:0005737">
    <property type="term" value="C:cytoplasm"/>
    <property type="evidence" value="ECO:0007669"/>
    <property type="project" value="TreeGrafter"/>
</dbReference>
<dbReference type="GO" id="GO:0005634">
    <property type="term" value="C:nucleus"/>
    <property type="evidence" value="ECO:0007669"/>
    <property type="project" value="TreeGrafter"/>
</dbReference>
<sequence>MSTQTASVNTDADGFTRVVAKSKRGRSSRIPRLPPTPATQTHAGPSKDEANTKDNDADTKPQTTVLPGKKRSSKRQQQLAKSIVETQVENVLEKQGSLKSDKFRNELQVCLDVIQGFEPEEIVCYGVGSLSTQVSQWQLALALLINQYPNVDICAFDPVAIAADCETLGRFGISIIAANEEAKRTVTKRTLFFMPHCEEFLYNNVLAANWSPEQLARILVIGNHLGRYKDTQSSEEFAAKSPFIRRALPGITCTDLPSEKLLGLRNNPFAFTDTCVQQFGSPSTIDFSIPS</sequence>
<evidence type="ECO:0000259" key="3">
    <source>
        <dbReference type="Pfam" id="PF07985"/>
    </source>
</evidence>
<feature type="region of interest" description="Disordered" evidence="2">
    <location>
        <begin position="1"/>
        <end position="79"/>
    </location>
</feature>
<feature type="compositionally biased region" description="Basic residues" evidence="2">
    <location>
        <begin position="20"/>
        <end position="29"/>
    </location>
</feature>
<comment type="similarity">
    <text evidence="1">Belongs to the SRR1 family.</text>
</comment>
<evidence type="ECO:0000313" key="5">
    <source>
        <dbReference type="Proteomes" id="UP001140074"/>
    </source>
</evidence>
<dbReference type="Pfam" id="PF07985">
    <property type="entry name" value="SRR1"/>
    <property type="match status" value="1"/>
</dbReference>
<evidence type="ECO:0000313" key="4">
    <source>
        <dbReference type="EMBL" id="KAJ2861599.1"/>
    </source>
</evidence>
<dbReference type="InterPro" id="IPR012942">
    <property type="entry name" value="SRR1-like"/>
</dbReference>
<evidence type="ECO:0000256" key="1">
    <source>
        <dbReference type="ARBA" id="ARBA00009856"/>
    </source>
</evidence>
<dbReference type="EMBL" id="JANBUY010000213">
    <property type="protein sequence ID" value="KAJ2861599.1"/>
    <property type="molecule type" value="Genomic_DNA"/>
</dbReference>
<dbReference type="InterPro" id="IPR040044">
    <property type="entry name" value="SRR1L"/>
</dbReference>
<gene>
    <name evidence="4" type="ORF">GGH94_004794</name>
</gene>
<accession>A0A9W8IEN4</accession>
<dbReference type="PANTHER" id="PTHR28626">
    <property type="entry name" value="SRR1-LIKE PROTEIN"/>
    <property type="match status" value="1"/>
</dbReference>
<dbReference type="AlphaFoldDB" id="A0A9W8IEN4"/>
<name>A0A9W8IEN4_9FUNG</name>
<comment type="caution">
    <text evidence="4">The sequence shown here is derived from an EMBL/GenBank/DDBJ whole genome shotgun (WGS) entry which is preliminary data.</text>
</comment>
<protein>
    <recommendedName>
        <fullName evidence="3">SRR1-like domain-containing protein</fullName>
    </recommendedName>
</protein>
<dbReference type="PANTHER" id="PTHR28626:SF3">
    <property type="entry name" value="SRR1-LIKE PROTEIN"/>
    <property type="match status" value="1"/>
</dbReference>
<dbReference type="Proteomes" id="UP001140074">
    <property type="component" value="Unassembled WGS sequence"/>
</dbReference>
<feature type="compositionally biased region" description="Basic and acidic residues" evidence="2">
    <location>
        <begin position="45"/>
        <end position="59"/>
    </location>
</feature>
<feature type="compositionally biased region" description="Polar residues" evidence="2">
    <location>
        <begin position="1"/>
        <end position="10"/>
    </location>
</feature>